<keyword evidence="4" id="KW-1185">Reference proteome</keyword>
<feature type="region of interest" description="Disordered" evidence="1">
    <location>
        <begin position="110"/>
        <end position="171"/>
    </location>
</feature>
<dbReference type="AlphaFoldDB" id="A0A8S4A3Z8"/>
<dbReference type="GO" id="GO:0000278">
    <property type="term" value="P:mitotic cell cycle"/>
    <property type="evidence" value="ECO:0007669"/>
    <property type="project" value="TreeGrafter"/>
</dbReference>
<feature type="region of interest" description="Disordered" evidence="1">
    <location>
        <begin position="503"/>
        <end position="601"/>
    </location>
</feature>
<accession>A0A8S4A3Z8</accession>
<feature type="compositionally biased region" description="Polar residues" evidence="1">
    <location>
        <begin position="111"/>
        <end position="133"/>
    </location>
</feature>
<dbReference type="Gene3D" id="3.40.50.10190">
    <property type="entry name" value="BRCT domain"/>
    <property type="match status" value="2"/>
</dbReference>
<dbReference type="EMBL" id="CAJHNH020007902">
    <property type="protein sequence ID" value="CAG5135110.1"/>
    <property type="molecule type" value="Genomic_DNA"/>
</dbReference>
<dbReference type="CDD" id="cd17736">
    <property type="entry name" value="BRCT_microcephalin_rpt2"/>
    <property type="match status" value="1"/>
</dbReference>
<dbReference type="SMART" id="SM00292">
    <property type="entry name" value="BRCT"/>
    <property type="match status" value="2"/>
</dbReference>
<dbReference type="InterPro" id="IPR001357">
    <property type="entry name" value="BRCT_dom"/>
</dbReference>
<evidence type="ECO:0000313" key="3">
    <source>
        <dbReference type="EMBL" id="CAG5135110.1"/>
    </source>
</evidence>
<feature type="region of interest" description="Disordered" evidence="1">
    <location>
        <begin position="30"/>
        <end position="76"/>
    </location>
</feature>
<feature type="region of interest" description="Disordered" evidence="1">
    <location>
        <begin position="307"/>
        <end position="331"/>
    </location>
</feature>
<dbReference type="PANTHER" id="PTHR14625">
    <property type="entry name" value="MICROCEPHALIN"/>
    <property type="match status" value="1"/>
</dbReference>
<proteinExistence type="predicted"/>
<dbReference type="InterPro" id="IPR036420">
    <property type="entry name" value="BRCT_dom_sf"/>
</dbReference>
<gene>
    <name evidence="3" type="ORF">CUNI_LOCUS20668</name>
</gene>
<feature type="compositionally biased region" description="Polar residues" evidence="1">
    <location>
        <begin position="545"/>
        <end position="554"/>
    </location>
</feature>
<reference evidence="3" key="1">
    <citation type="submission" date="2021-04" db="EMBL/GenBank/DDBJ databases">
        <authorList>
            <consortium name="Molecular Ecology Group"/>
        </authorList>
    </citation>
    <scope>NUCLEOTIDE SEQUENCE</scope>
</reference>
<dbReference type="CDD" id="cd17751">
    <property type="entry name" value="BRCT_microcephalin_rpt3"/>
    <property type="match status" value="1"/>
</dbReference>
<name>A0A8S4A3Z8_9EUPU</name>
<feature type="compositionally biased region" description="Polar residues" evidence="1">
    <location>
        <begin position="30"/>
        <end position="40"/>
    </location>
</feature>
<feature type="compositionally biased region" description="Polar residues" evidence="1">
    <location>
        <begin position="65"/>
        <end position="76"/>
    </location>
</feature>
<dbReference type="SUPFAM" id="SSF52113">
    <property type="entry name" value="BRCT domain"/>
    <property type="match status" value="2"/>
</dbReference>
<dbReference type="OrthoDB" id="2384350at2759"/>
<feature type="compositionally biased region" description="Polar residues" evidence="1">
    <location>
        <begin position="426"/>
        <end position="438"/>
    </location>
</feature>
<feature type="domain" description="BRCT" evidence="2">
    <location>
        <begin position="784"/>
        <end position="807"/>
    </location>
</feature>
<feature type="domain" description="BRCT" evidence="2">
    <location>
        <begin position="637"/>
        <end position="708"/>
    </location>
</feature>
<comment type="caution">
    <text evidence="3">The sequence shown here is derived from an EMBL/GenBank/DDBJ whole genome shotgun (WGS) entry which is preliminary data.</text>
</comment>
<feature type="compositionally biased region" description="Polar residues" evidence="1">
    <location>
        <begin position="519"/>
        <end position="534"/>
    </location>
</feature>
<dbReference type="InterPro" id="IPR022047">
    <property type="entry name" value="Microcephalin-like"/>
</dbReference>
<dbReference type="Proteomes" id="UP000678393">
    <property type="component" value="Unassembled WGS sequence"/>
</dbReference>
<feature type="region of interest" description="Disordered" evidence="1">
    <location>
        <begin position="398"/>
        <end position="438"/>
    </location>
</feature>
<protein>
    <recommendedName>
        <fullName evidence="2">BRCT domain-containing protein</fullName>
    </recommendedName>
</protein>
<sequence>LFTMDIISTGSSNEDEAASKTITDIIHGLDSNSEYGSQTSADKEGTTVLASGKSENDSHMLKNSVPETQRTASLPSCLSSNGNFQTSQCSNEVNGLLDKRAARLSRRSCVYKTSNSSMSLDQNASDGSKSRSANKSENKSRRSEPPRGPYSRDRQTSLNALSPKDLNIDTPPLTVKSLGLEALYHQEKTGTVKISGNADGSVRSGRRLLEAVSEVGNNNCEKVATAASDDNMESNVASIRAQVGQQRTKRLSKRQSLISEMSESPSLISIELKQPSLITQENAKVGLSLGFESEKLCKSTKESLLESNKQNKKATYSNSGMLRGSADSAASESSTALKVARKKRNLLAGAAFPVSSLEAPAKQKSPVTKSSHKSKLHIVGSDIKSDISFMFGFKSHGTKTENKKIKRRSTRLNRELPESSVDGLSGSEQSVINSSSKNVSAVNDSLCKTATENTSVSSHGKQNQSSFGDSMLKGEMSMSMAYGHDDSSANITRVGTSRRSLEEFRTNIKTTGRNRKPGSLSTLRSTAAKTSNDSTKTDELKNKLTKTNVNTQQTKRIKRSLSPSGSTTSGASEKHKRCDQLPGADVDSTLSESSLAEDDQVPARLRHAHSLLMEQKRQPPSKRSACTLVVTSLHRDEQETVYAIVKSLGVFHLTNNVEPTTTHVVCGESRRTLNLLKGIASGCWLLRKEWVLESLEAGTWLQEESYEMRDILAAVKSRSERQKVGPSYKANLFSKCGPIFVSSACTPPRKEVVHLINLCCGQVTGSETRAAIHLGDDHNPRKLVIKPVWVLDCIMKLETLPTDDYIVFPKALTSHRESSPEF</sequence>
<evidence type="ECO:0000313" key="4">
    <source>
        <dbReference type="Proteomes" id="UP000678393"/>
    </source>
</evidence>
<feature type="compositionally biased region" description="Basic and acidic residues" evidence="1">
    <location>
        <begin position="134"/>
        <end position="155"/>
    </location>
</feature>
<feature type="non-terminal residue" evidence="3">
    <location>
        <position position="1"/>
    </location>
</feature>
<evidence type="ECO:0000259" key="2">
    <source>
        <dbReference type="PROSITE" id="PS50172"/>
    </source>
</evidence>
<feature type="region of interest" description="Disordered" evidence="1">
    <location>
        <begin position="451"/>
        <end position="470"/>
    </location>
</feature>
<feature type="compositionally biased region" description="Polar residues" evidence="1">
    <location>
        <begin position="561"/>
        <end position="571"/>
    </location>
</feature>
<dbReference type="PROSITE" id="PS50172">
    <property type="entry name" value="BRCT"/>
    <property type="match status" value="2"/>
</dbReference>
<organism evidence="3 4">
    <name type="scientific">Candidula unifasciata</name>
    <dbReference type="NCBI Taxonomy" id="100452"/>
    <lineage>
        <taxon>Eukaryota</taxon>
        <taxon>Metazoa</taxon>
        <taxon>Spiralia</taxon>
        <taxon>Lophotrochozoa</taxon>
        <taxon>Mollusca</taxon>
        <taxon>Gastropoda</taxon>
        <taxon>Heterobranchia</taxon>
        <taxon>Euthyneura</taxon>
        <taxon>Panpulmonata</taxon>
        <taxon>Eupulmonata</taxon>
        <taxon>Stylommatophora</taxon>
        <taxon>Helicina</taxon>
        <taxon>Helicoidea</taxon>
        <taxon>Geomitridae</taxon>
        <taxon>Candidula</taxon>
    </lineage>
</organism>
<feature type="compositionally biased region" description="Polar residues" evidence="1">
    <location>
        <begin position="451"/>
        <end position="468"/>
    </location>
</feature>
<dbReference type="PANTHER" id="PTHR14625:SF3">
    <property type="entry name" value="MICROCEPHALIN"/>
    <property type="match status" value="1"/>
</dbReference>
<feature type="compositionally biased region" description="Polar residues" evidence="1">
    <location>
        <begin position="307"/>
        <end position="320"/>
    </location>
</feature>
<dbReference type="Pfam" id="PF00533">
    <property type="entry name" value="BRCT"/>
    <property type="match status" value="1"/>
</dbReference>
<evidence type="ECO:0000256" key="1">
    <source>
        <dbReference type="SAM" id="MobiDB-lite"/>
    </source>
</evidence>